<evidence type="ECO:0000259" key="1">
    <source>
        <dbReference type="Pfam" id="PF00154"/>
    </source>
</evidence>
<gene>
    <name evidence="2" type="ORF">J2Z49_001168</name>
</gene>
<protein>
    <submittedName>
        <fullName evidence="2">RecA/RadA recombinase</fullName>
    </submittedName>
</protein>
<dbReference type="EMBL" id="JAUSUX010000007">
    <property type="protein sequence ID" value="MDQ0286062.1"/>
    <property type="molecule type" value="Genomic_DNA"/>
</dbReference>
<organism evidence="2 3">
    <name type="scientific">Desulfofundulus luciae</name>
    <dbReference type="NCBI Taxonomy" id="74702"/>
    <lineage>
        <taxon>Bacteria</taxon>
        <taxon>Bacillati</taxon>
        <taxon>Bacillota</taxon>
        <taxon>Clostridia</taxon>
        <taxon>Eubacteriales</taxon>
        <taxon>Peptococcaceae</taxon>
        <taxon>Desulfofundulus</taxon>
    </lineage>
</organism>
<name>A0ABU0B027_9FIRM</name>
<reference evidence="2 3" key="1">
    <citation type="submission" date="2023-07" db="EMBL/GenBank/DDBJ databases">
        <title>Genomic Encyclopedia of Type Strains, Phase IV (KMG-IV): sequencing the most valuable type-strain genomes for metagenomic binning, comparative biology and taxonomic classification.</title>
        <authorList>
            <person name="Goeker M."/>
        </authorList>
    </citation>
    <scope>NUCLEOTIDE SEQUENCE [LARGE SCALE GENOMIC DNA]</scope>
    <source>
        <strain evidence="2 3">DSM 12396</strain>
    </source>
</reference>
<feature type="domain" description="RecA-like N-terminal" evidence="1">
    <location>
        <begin position="10"/>
        <end position="44"/>
    </location>
</feature>
<comment type="caution">
    <text evidence="2">The sequence shown here is derived from an EMBL/GenBank/DDBJ whole genome shotgun (WGS) entry which is preliminary data.</text>
</comment>
<dbReference type="InterPro" id="IPR049428">
    <property type="entry name" value="RecA-like_N"/>
</dbReference>
<dbReference type="InterPro" id="IPR027417">
    <property type="entry name" value="P-loop_NTPase"/>
</dbReference>
<dbReference type="Gene3D" id="3.40.50.300">
    <property type="entry name" value="P-loop containing nucleotide triphosphate hydrolases"/>
    <property type="match status" value="1"/>
</dbReference>
<accession>A0ABU0B027</accession>
<sequence length="45" mass="4666">MPAAKAYGWVSQPDYGEQALEFCDLLVTGAAVDVVVVDPVAALVS</sequence>
<dbReference type="Proteomes" id="UP001225644">
    <property type="component" value="Unassembled WGS sequence"/>
</dbReference>
<evidence type="ECO:0000313" key="3">
    <source>
        <dbReference type="Proteomes" id="UP001225644"/>
    </source>
</evidence>
<dbReference type="Pfam" id="PF00154">
    <property type="entry name" value="RecA_N"/>
    <property type="match status" value="1"/>
</dbReference>
<proteinExistence type="predicted"/>
<evidence type="ECO:0000313" key="2">
    <source>
        <dbReference type="EMBL" id="MDQ0286062.1"/>
    </source>
</evidence>
<keyword evidence="3" id="KW-1185">Reference proteome</keyword>